<name>A0A485KB10_9STRA</name>
<organism evidence="3 4">
    <name type="scientific">Aphanomyces stellatus</name>
    <dbReference type="NCBI Taxonomy" id="120398"/>
    <lineage>
        <taxon>Eukaryota</taxon>
        <taxon>Sar</taxon>
        <taxon>Stramenopiles</taxon>
        <taxon>Oomycota</taxon>
        <taxon>Saprolegniomycetes</taxon>
        <taxon>Saprolegniales</taxon>
        <taxon>Verrucalvaceae</taxon>
        <taxon>Aphanomyces</taxon>
    </lineage>
</organism>
<gene>
    <name evidence="3" type="primary">Aste57867_3257</name>
    <name evidence="2" type="ORF">As57867_003247</name>
    <name evidence="3" type="ORF">ASTE57867_3257</name>
</gene>
<accession>A0A485KB10</accession>
<feature type="region of interest" description="Disordered" evidence="1">
    <location>
        <begin position="122"/>
        <end position="155"/>
    </location>
</feature>
<dbReference type="AlphaFoldDB" id="A0A485KB10"/>
<reference evidence="3 4" key="1">
    <citation type="submission" date="2019-03" db="EMBL/GenBank/DDBJ databases">
        <authorList>
            <person name="Gaulin E."/>
            <person name="Dumas B."/>
        </authorList>
    </citation>
    <scope>NUCLEOTIDE SEQUENCE [LARGE SCALE GENOMIC DNA]</scope>
    <source>
        <strain evidence="3">CBS 568.67</strain>
    </source>
</reference>
<evidence type="ECO:0000256" key="1">
    <source>
        <dbReference type="SAM" id="MobiDB-lite"/>
    </source>
</evidence>
<evidence type="ECO:0000313" key="3">
    <source>
        <dbReference type="EMBL" id="VFT80429.1"/>
    </source>
</evidence>
<keyword evidence="4" id="KW-1185">Reference proteome</keyword>
<dbReference type="Pfam" id="PF06320">
    <property type="entry name" value="GCN5L1"/>
    <property type="match status" value="1"/>
</dbReference>
<dbReference type="EMBL" id="CAADRA010000539">
    <property type="protein sequence ID" value="VFT80429.1"/>
    <property type="molecule type" value="Genomic_DNA"/>
</dbReference>
<dbReference type="OrthoDB" id="20018at2759"/>
<sequence length="155" mass="17484">MGLGDQWLTEADALLERQKKDRLAAYKAIQTSVASVEKDLGTHVDAALDGILAKQRRLEDECLAMGKNQVQFHQKTIRWKAEYKRFVAELEDLQKFEQWVELTEANMHAVCGKLEYVCHELSRPGESQSQPASNTSQPPSPSKPPAPVEDYPSLF</sequence>
<proteinExistence type="predicted"/>
<reference evidence="2" key="2">
    <citation type="submission" date="2019-06" db="EMBL/GenBank/DDBJ databases">
        <title>Genomics analysis of Aphanomyces spp. identifies a new class of oomycete effector associated with host adaptation.</title>
        <authorList>
            <person name="Gaulin E."/>
        </authorList>
    </citation>
    <scope>NUCLEOTIDE SEQUENCE</scope>
    <source>
        <strain evidence="2">CBS 578.67</strain>
    </source>
</reference>
<dbReference type="Proteomes" id="UP000332933">
    <property type="component" value="Unassembled WGS sequence"/>
</dbReference>
<dbReference type="EMBL" id="VJMH01000539">
    <property type="protein sequence ID" value="KAF0715666.1"/>
    <property type="molecule type" value="Genomic_DNA"/>
</dbReference>
<feature type="compositionally biased region" description="Pro residues" evidence="1">
    <location>
        <begin position="138"/>
        <end position="147"/>
    </location>
</feature>
<evidence type="ECO:0000313" key="2">
    <source>
        <dbReference type="EMBL" id="KAF0715666.1"/>
    </source>
</evidence>
<protein>
    <submittedName>
        <fullName evidence="3">Aste57867_3257 protein</fullName>
    </submittedName>
</protein>
<evidence type="ECO:0000313" key="4">
    <source>
        <dbReference type="Proteomes" id="UP000332933"/>
    </source>
</evidence>